<proteinExistence type="predicted"/>
<evidence type="ECO:0000256" key="2">
    <source>
        <dbReference type="ARBA" id="ARBA00023125"/>
    </source>
</evidence>
<evidence type="ECO:0000259" key="4">
    <source>
        <dbReference type="PROSITE" id="PS50995"/>
    </source>
</evidence>
<dbReference type="SUPFAM" id="SSF46785">
    <property type="entry name" value="Winged helix' DNA-binding domain"/>
    <property type="match status" value="1"/>
</dbReference>
<dbReference type="EMBL" id="JAGGLP010000001">
    <property type="protein sequence ID" value="MBP2047352.1"/>
    <property type="molecule type" value="Genomic_DNA"/>
</dbReference>
<protein>
    <submittedName>
        <fullName evidence="5 6">MarR family transcriptional regulator</fullName>
    </submittedName>
</protein>
<reference evidence="6 8" key="2">
    <citation type="submission" date="2021-03" db="EMBL/GenBank/DDBJ databases">
        <title>Genomic Encyclopedia of Type Strains, Phase IV (KMG-IV): sequencing the most valuable type-strain genomes for metagenomic binning, comparative biology and taxonomic classification.</title>
        <authorList>
            <person name="Goeker M."/>
        </authorList>
    </citation>
    <scope>NUCLEOTIDE SEQUENCE [LARGE SCALE GENOMIC DNA]</scope>
    <source>
        <strain evidence="6 8">DSM 40499</strain>
    </source>
</reference>
<dbReference type="AlphaFoldDB" id="A0A1B1B1V9"/>
<keyword evidence="2 6" id="KW-0238">DNA-binding</keyword>
<evidence type="ECO:0000313" key="7">
    <source>
        <dbReference type="Proteomes" id="UP000092659"/>
    </source>
</evidence>
<dbReference type="PRINTS" id="PR00598">
    <property type="entry name" value="HTHMARR"/>
</dbReference>
<dbReference type="PROSITE" id="PS50995">
    <property type="entry name" value="HTH_MARR_2"/>
    <property type="match status" value="1"/>
</dbReference>
<dbReference type="InterPro" id="IPR000835">
    <property type="entry name" value="HTH_MarR-typ"/>
</dbReference>
<gene>
    <name evidence="5" type="ORF">AVL59_27250</name>
    <name evidence="6" type="ORF">J2Z21_000274</name>
</gene>
<dbReference type="OrthoDB" id="4463574at2"/>
<keyword evidence="1" id="KW-0805">Transcription regulation</keyword>
<dbReference type="RefSeq" id="WP_067309359.1">
    <property type="nucleotide sequence ID" value="NZ_CP016279.1"/>
</dbReference>
<sequence length="153" mass="16645">MTGDASTAALTSRLGYLLKHVHLRFTEASAQALAPFGVDGRELAVLAVLAADRPLSQMEAAGRIGVDRTTMVALVDALEGKGLVARRRSTEDRRRNTVQPTAKGQELLREAEQARAEAERRFLTPLPDADRDGFLRALRTLAVVPEDERPESG</sequence>
<reference evidence="5 7" key="1">
    <citation type="submission" date="2016-06" db="EMBL/GenBank/DDBJ databases">
        <title>Complete genome sequence of Streptomyces griseochromogenes ATCC 14511, the Blasticidin S producer.</title>
        <authorList>
            <person name="Wu L."/>
        </authorList>
    </citation>
    <scope>NUCLEOTIDE SEQUENCE [LARGE SCALE GENOMIC DNA]</scope>
    <source>
        <strain evidence="5 7">ATCC 14511</strain>
    </source>
</reference>
<feature type="domain" description="HTH marR-type" evidence="4">
    <location>
        <begin position="11"/>
        <end position="143"/>
    </location>
</feature>
<dbReference type="Gene3D" id="1.10.10.10">
    <property type="entry name" value="Winged helix-like DNA-binding domain superfamily/Winged helix DNA-binding domain"/>
    <property type="match status" value="1"/>
</dbReference>
<evidence type="ECO:0000256" key="3">
    <source>
        <dbReference type="ARBA" id="ARBA00023163"/>
    </source>
</evidence>
<accession>A0A1B1B1V9</accession>
<keyword evidence="3" id="KW-0804">Transcription</keyword>
<dbReference type="InterPro" id="IPR036390">
    <property type="entry name" value="WH_DNA-bd_sf"/>
</dbReference>
<dbReference type="PANTHER" id="PTHR42756">
    <property type="entry name" value="TRANSCRIPTIONAL REGULATOR, MARR"/>
    <property type="match status" value="1"/>
</dbReference>
<dbReference type="EMBL" id="CP016279">
    <property type="protein sequence ID" value="ANP52742.1"/>
    <property type="molecule type" value="Genomic_DNA"/>
</dbReference>
<keyword evidence="8" id="KW-1185">Reference proteome</keyword>
<dbReference type="InterPro" id="IPR036388">
    <property type="entry name" value="WH-like_DNA-bd_sf"/>
</dbReference>
<dbReference type="PANTHER" id="PTHR42756:SF1">
    <property type="entry name" value="TRANSCRIPTIONAL REPRESSOR OF EMRAB OPERON"/>
    <property type="match status" value="1"/>
</dbReference>
<dbReference type="KEGG" id="sgs:AVL59_27250"/>
<evidence type="ECO:0000313" key="5">
    <source>
        <dbReference type="EMBL" id="ANP52742.1"/>
    </source>
</evidence>
<evidence type="ECO:0000256" key="1">
    <source>
        <dbReference type="ARBA" id="ARBA00023015"/>
    </source>
</evidence>
<dbReference type="GO" id="GO:0003677">
    <property type="term" value="F:DNA binding"/>
    <property type="evidence" value="ECO:0007669"/>
    <property type="project" value="UniProtKB-KW"/>
</dbReference>
<dbReference type="Proteomes" id="UP000092659">
    <property type="component" value="Chromosome"/>
</dbReference>
<evidence type="ECO:0000313" key="6">
    <source>
        <dbReference type="EMBL" id="MBP2047352.1"/>
    </source>
</evidence>
<dbReference type="SMART" id="SM00347">
    <property type="entry name" value="HTH_MARR"/>
    <property type="match status" value="1"/>
</dbReference>
<organism evidence="5 7">
    <name type="scientific">Streptomyces griseochromogenes</name>
    <dbReference type="NCBI Taxonomy" id="68214"/>
    <lineage>
        <taxon>Bacteria</taxon>
        <taxon>Bacillati</taxon>
        <taxon>Actinomycetota</taxon>
        <taxon>Actinomycetes</taxon>
        <taxon>Kitasatosporales</taxon>
        <taxon>Streptomycetaceae</taxon>
        <taxon>Streptomyces</taxon>
    </lineage>
</organism>
<dbReference type="GO" id="GO:0003700">
    <property type="term" value="F:DNA-binding transcription factor activity"/>
    <property type="evidence" value="ECO:0007669"/>
    <property type="project" value="InterPro"/>
</dbReference>
<dbReference type="STRING" id="68214.AVL59_27250"/>
<evidence type="ECO:0000313" key="8">
    <source>
        <dbReference type="Proteomes" id="UP001519309"/>
    </source>
</evidence>
<name>A0A1B1B1V9_9ACTN</name>
<dbReference type="Proteomes" id="UP001519309">
    <property type="component" value="Unassembled WGS sequence"/>
</dbReference>
<dbReference type="Pfam" id="PF12802">
    <property type="entry name" value="MarR_2"/>
    <property type="match status" value="1"/>
</dbReference>